<evidence type="ECO:0000256" key="2">
    <source>
        <dbReference type="SAM" id="MobiDB-lite"/>
    </source>
</evidence>
<sequence>MPHLTARRSTAVLALALSSLLAFSACASPAEEEPKTESTAAAAEAPTPEAVWPEGDEKGTLANSYSIGEEMVDGDWSLTIDSVNLDANAEIAAMDSIIAEVAPDAGNTWVTLTATWKYNGDEPAEGGTSFKVVNKNWKDVFDNDNSYLTTFNDISTLKPTESKAGPAEPGSSVTADAILQMPVGTCEHVEYDRGAIRSGKFS</sequence>
<evidence type="ECO:0000313" key="4">
    <source>
        <dbReference type="EMBL" id="QWC10444.1"/>
    </source>
</evidence>
<name>A0A975R1G7_9MICC</name>
<dbReference type="RefSeq" id="WP_210231364.1">
    <property type="nucleotide sequence ID" value="NZ_CP076022.1"/>
</dbReference>
<gene>
    <name evidence="4" type="ORF">KKR91_01955</name>
</gene>
<evidence type="ECO:0000256" key="1">
    <source>
        <dbReference type="ARBA" id="ARBA00022729"/>
    </source>
</evidence>
<evidence type="ECO:0000313" key="5">
    <source>
        <dbReference type="Proteomes" id="UP000676885"/>
    </source>
</evidence>
<dbReference type="InterPro" id="IPR029050">
    <property type="entry name" value="Immunoprotect_excell_Ig-like"/>
</dbReference>
<reference evidence="4 5" key="1">
    <citation type="submission" date="2021-05" db="EMBL/GenBank/DDBJ databases">
        <title>Novel species in genus Arthrobacter.</title>
        <authorList>
            <person name="Zhang G."/>
        </authorList>
    </citation>
    <scope>NUCLEOTIDE SEQUENCE [LARGE SCALE GENOMIC DNA]</scope>
    <source>
        <strain evidence="5">zg-ZUI227</strain>
    </source>
</reference>
<dbReference type="EMBL" id="CP076022">
    <property type="protein sequence ID" value="QWC10444.1"/>
    <property type="molecule type" value="Genomic_DNA"/>
</dbReference>
<organism evidence="4 5">
    <name type="scientific">Arthrobacter jiangjiafuii</name>
    <dbReference type="NCBI Taxonomy" id="2817475"/>
    <lineage>
        <taxon>Bacteria</taxon>
        <taxon>Bacillati</taxon>
        <taxon>Actinomycetota</taxon>
        <taxon>Actinomycetes</taxon>
        <taxon>Micrococcales</taxon>
        <taxon>Micrococcaceae</taxon>
        <taxon>Arthrobacter</taxon>
    </lineage>
</organism>
<keyword evidence="1 3" id="KW-0732">Signal</keyword>
<feature type="region of interest" description="Disordered" evidence="2">
    <location>
        <begin position="32"/>
        <end position="58"/>
    </location>
</feature>
<evidence type="ECO:0000256" key="3">
    <source>
        <dbReference type="SAM" id="SignalP"/>
    </source>
</evidence>
<dbReference type="KEGG" id="ajg:KKR91_01955"/>
<dbReference type="Proteomes" id="UP000676885">
    <property type="component" value="Chromosome"/>
</dbReference>
<feature type="signal peptide" evidence="3">
    <location>
        <begin position="1"/>
        <end position="27"/>
    </location>
</feature>
<dbReference type="AlphaFoldDB" id="A0A975R1G7"/>
<feature type="compositionally biased region" description="Low complexity" evidence="2">
    <location>
        <begin position="37"/>
        <end position="50"/>
    </location>
</feature>
<dbReference type="Gene3D" id="2.60.40.1240">
    <property type="match status" value="1"/>
</dbReference>
<proteinExistence type="predicted"/>
<accession>A0A975R1G7</accession>
<protein>
    <submittedName>
        <fullName evidence="4">DUF4352 domain-containing protein</fullName>
    </submittedName>
</protein>
<dbReference type="PROSITE" id="PS51257">
    <property type="entry name" value="PROKAR_LIPOPROTEIN"/>
    <property type="match status" value="1"/>
</dbReference>
<keyword evidence="5" id="KW-1185">Reference proteome</keyword>
<feature type="chain" id="PRO_5038562349" evidence="3">
    <location>
        <begin position="28"/>
        <end position="202"/>
    </location>
</feature>